<keyword evidence="1" id="KW-0472">Membrane</keyword>
<reference evidence="3 4" key="1">
    <citation type="submission" date="2021-07" db="EMBL/GenBank/DDBJ databases">
        <title>Paenibacillus radiodurans sp. nov., isolated from the southeastern edge of Tengger Desert.</title>
        <authorList>
            <person name="Zhang G."/>
        </authorList>
    </citation>
    <scope>NUCLEOTIDE SEQUENCE [LARGE SCALE GENOMIC DNA]</scope>
    <source>
        <strain evidence="3 4">CCM 7311</strain>
    </source>
</reference>
<dbReference type="Proteomes" id="UP001519887">
    <property type="component" value="Unassembled WGS sequence"/>
</dbReference>
<gene>
    <name evidence="3" type="ORF">K0U00_48640</name>
</gene>
<keyword evidence="1" id="KW-1133">Transmembrane helix</keyword>
<proteinExistence type="predicted"/>
<dbReference type="EMBL" id="JAHZIK010003431">
    <property type="protein sequence ID" value="MBW7461947.1"/>
    <property type="molecule type" value="Genomic_DNA"/>
</dbReference>
<dbReference type="Pfam" id="PF01833">
    <property type="entry name" value="TIG"/>
    <property type="match status" value="1"/>
</dbReference>
<dbReference type="InterPro" id="IPR002909">
    <property type="entry name" value="IPT_dom"/>
</dbReference>
<dbReference type="InterPro" id="IPR014756">
    <property type="entry name" value="Ig_E-set"/>
</dbReference>
<feature type="domain" description="IPT/TIG" evidence="2">
    <location>
        <begin position="30"/>
        <end position="94"/>
    </location>
</feature>
<feature type="non-terminal residue" evidence="3">
    <location>
        <position position="134"/>
    </location>
</feature>
<dbReference type="SUPFAM" id="SSF81296">
    <property type="entry name" value="E set domains"/>
    <property type="match status" value="1"/>
</dbReference>
<comment type="caution">
    <text evidence="3">The sequence shown here is derived from an EMBL/GenBank/DDBJ whole genome shotgun (WGS) entry which is preliminary data.</text>
</comment>
<dbReference type="InterPro" id="IPR013783">
    <property type="entry name" value="Ig-like_fold"/>
</dbReference>
<evidence type="ECO:0000313" key="4">
    <source>
        <dbReference type="Proteomes" id="UP001519887"/>
    </source>
</evidence>
<keyword evidence="4" id="KW-1185">Reference proteome</keyword>
<evidence type="ECO:0000259" key="2">
    <source>
        <dbReference type="Pfam" id="PF01833"/>
    </source>
</evidence>
<protein>
    <recommendedName>
        <fullName evidence="2">IPT/TIG domain-containing protein</fullName>
    </recommendedName>
</protein>
<feature type="transmembrane region" description="Helical" evidence="1">
    <location>
        <begin position="20"/>
        <end position="41"/>
    </location>
</feature>
<accession>A0ABS7CLY0</accession>
<evidence type="ECO:0000256" key="1">
    <source>
        <dbReference type="SAM" id="Phobius"/>
    </source>
</evidence>
<dbReference type="Gene3D" id="2.60.40.10">
    <property type="entry name" value="Immunoglobulins"/>
    <property type="match status" value="1"/>
</dbReference>
<evidence type="ECO:0000313" key="3">
    <source>
        <dbReference type="EMBL" id="MBW7461947.1"/>
    </source>
</evidence>
<sequence length="134" mass="13980">MRREDATESNRITMRVKPQLDTFVAALIPGSTIALAGRAFLPGASVLVNGAAAPADVLGRTQLTFVMPGTGGTGSAGGNVSLQVRNPDGLVSNGRSASVARVLEIPFKYGVHNLKFGNFTDGVPDWGTYKDTFG</sequence>
<organism evidence="3 4">
    <name type="scientific">Paenibacillus sepulcri</name>
    <dbReference type="NCBI Taxonomy" id="359917"/>
    <lineage>
        <taxon>Bacteria</taxon>
        <taxon>Bacillati</taxon>
        <taxon>Bacillota</taxon>
        <taxon>Bacilli</taxon>
        <taxon>Bacillales</taxon>
        <taxon>Paenibacillaceae</taxon>
        <taxon>Paenibacillus</taxon>
    </lineage>
</organism>
<name>A0ABS7CLY0_9BACL</name>
<keyword evidence="1" id="KW-0812">Transmembrane</keyword>